<comment type="pathway">
    <text evidence="2">Carbohydrate degradation; glycolysis; D-glyceraldehyde 3-phosphate and glycerone phosphate from D-glucose: step 3/4.</text>
</comment>
<dbReference type="InterPro" id="IPR000023">
    <property type="entry name" value="Phosphofructokinase_dom"/>
</dbReference>
<dbReference type="InterPro" id="IPR022953">
    <property type="entry name" value="ATP_PFK"/>
</dbReference>
<evidence type="ECO:0000256" key="4">
    <source>
        <dbReference type="ARBA" id="ARBA00022679"/>
    </source>
</evidence>
<protein>
    <submittedName>
        <fullName evidence="11">6-phosphofructokinase</fullName>
        <ecNumber evidence="11">2.7.1.11</ecNumber>
    </submittedName>
</protein>
<dbReference type="EMBL" id="JANCLU010000011">
    <property type="protein sequence ID" value="MCP8939405.1"/>
    <property type="molecule type" value="Genomic_DNA"/>
</dbReference>
<reference evidence="11 12" key="1">
    <citation type="submission" date="2022-07" db="EMBL/GenBank/DDBJ databases">
        <authorList>
            <person name="Li W.-J."/>
            <person name="Deng Q.-Q."/>
        </authorList>
    </citation>
    <scope>NUCLEOTIDE SEQUENCE [LARGE SCALE GENOMIC DNA]</scope>
    <source>
        <strain evidence="11 12">SYSU M60028</strain>
    </source>
</reference>
<dbReference type="InterPro" id="IPR012003">
    <property type="entry name" value="ATP_PFK_prok-type"/>
</dbReference>
<gene>
    <name evidence="11" type="ORF">NK718_12845</name>
</gene>
<dbReference type="Proteomes" id="UP001205890">
    <property type="component" value="Unassembled WGS sequence"/>
</dbReference>
<comment type="cofactor">
    <cofactor evidence="1">
        <name>Mg(2+)</name>
        <dbReference type="ChEBI" id="CHEBI:18420"/>
    </cofactor>
</comment>
<evidence type="ECO:0000313" key="11">
    <source>
        <dbReference type="EMBL" id="MCP8939405.1"/>
    </source>
</evidence>
<accession>A0ABT1LD31</accession>
<keyword evidence="5" id="KW-0479">Metal-binding</keyword>
<evidence type="ECO:0000313" key="12">
    <source>
        <dbReference type="Proteomes" id="UP001205890"/>
    </source>
</evidence>
<comment type="caution">
    <text evidence="11">The sequence shown here is derived from an EMBL/GenBank/DDBJ whole genome shotgun (WGS) entry which is preliminary data.</text>
</comment>
<evidence type="ECO:0000259" key="10">
    <source>
        <dbReference type="Pfam" id="PF00365"/>
    </source>
</evidence>
<evidence type="ECO:0000256" key="3">
    <source>
        <dbReference type="ARBA" id="ARBA00022490"/>
    </source>
</evidence>
<evidence type="ECO:0000256" key="5">
    <source>
        <dbReference type="ARBA" id="ARBA00022723"/>
    </source>
</evidence>
<keyword evidence="3" id="KW-0963">Cytoplasm</keyword>
<dbReference type="PANTHER" id="PTHR13697">
    <property type="entry name" value="PHOSPHOFRUCTOKINASE"/>
    <property type="match status" value="1"/>
</dbReference>
<feature type="domain" description="Phosphofructokinase" evidence="10">
    <location>
        <begin position="2"/>
        <end position="325"/>
    </location>
</feature>
<dbReference type="Pfam" id="PF00365">
    <property type="entry name" value="PFK"/>
    <property type="match status" value="1"/>
</dbReference>
<dbReference type="PANTHER" id="PTHR13697:SF52">
    <property type="entry name" value="ATP-DEPENDENT 6-PHOSPHOFRUCTOKINASE 3"/>
    <property type="match status" value="1"/>
</dbReference>
<evidence type="ECO:0000256" key="1">
    <source>
        <dbReference type="ARBA" id="ARBA00001946"/>
    </source>
</evidence>
<dbReference type="SUPFAM" id="SSF53784">
    <property type="entry name" value="Phosphofructokinase"/>
    <property type="match status" value="1"/>
</dbReference>
<evidence type="ECO:0000256" key="7">
    <source>
        <dbReference type="ARBA" id="ARBA00022842"/>
    </source>
</evidence>
<evidence type="ECO:0000256" key="8">
    <source>
        <dbReference type="ARBA" id="ARBA00023152"/>
    </source>
</evidence>
<dbReference type="InterPro" id="IPR035966">
    <property type="entry name" value="PKF_sf"/>
</dbReference>
<evidence type="ECO:0000256" key="6">
    <source>
        <dbReference type="ARBA" id="ARBA00022777"/>
    </source>
</evidence>
<evidence type="ECO:0000256" key="9">
    <source>
        <dbReference type="ARBA" id="ARBA00038478"/>
    </source>
</evidence>
<dbReference type="PRINTS" id="PR00476">
    <property type="entry name" value="PHFRCTKINASE"/>
</dbReference>
<keyword evidence="6" id="KW-0418">Kinase</keyword>
<comment type="similarity">
    <text evidence="9">Belongs to the phosphofructokinase type A (PFKA) family.</text>
</comment>
<dbReference type="EC" id="2.7.1.11" evidence="11"/>
<name>A0ABT1LD31_9HYPH</name>
<evidence type="ECO:0000256" key="2">
    <source>
        <dbReference type="ARBA" id="ARBA00004679"/>
    </source>
</evidence>
<organism evidence="11 12">
    <name type="scientific">Alsobacter ponti</name>
    <dbReference type="NCBI Taxonomy" id="2962936"/>
    <lineage>
        <taxon>Bacteria</taxon>
        <taxon>Pseudomonadati</taxon>
        <taxon>Pseudomonadota</taxon>
        <taxon>Alphaproteobacteria</taxon>
        <taxon>Hyphomicrobiales</taxon>
        <taxon>Alsobacteraceae</taxon>
        <taxon>Alsobacter</taxon>
    </lineage>
</organism>
<keyword evidence="4 11" id="KW-0808">Transferase</keyword>
<proteinExistence type="inferred from homology"/>
<dbReference type="GO" id="GO:0003872">
    <property type="term" value="F:6-phosphofructokinase activity"/>
    <property type="evidence" value="ECO:0007669"/>
    <property type="project" value="UniProtKB-EC"/>
</dbReference>
<keyword evidence="8" id="KW-0324">Glycolysis</keyword>
<sequence length="383" mass="39776">MPGLNAVIAGATLAALRASWEVVGVHDGFDGVLFPEEYADGGVMSLDRRAAEALPIAGSALGTGARRDPFRIRAVTADNAVKEVDRSDELLARLSEAGVKAVIAVVGGSAITGSHAMSVAFRLHRKGLPIVCIPKSVENDIAVTSLAFGYDSALGYATDALDRIRAAARDVRRLAVVEVPGAEAGWLALQAGLAARADAVLIPEIPYDIPSVARMLRRARDEGHPPSLVVVAQGATSREAPGEAAAPVSGLRKSLSPLSDLRFGEGGRVIDRSGAVAEALALELQRSCDIETVPLNLDHLVRTGTPSALDRQLGLAYGAGAVDAIEQGRPGSVMAFQPPHLGSVPLAEALNRVRRVPLDGDLVRTAAAIGLCLGHDKGAGHER</sequence>
<keyword evidence="12" id="KW-1185">Reference proteome</keyword>
<dbReference type="PIRSF" id="PIRSF000532">
    <property type="entry name" value="ATP_PFK_prok"/>
    <property type="match status" value="1"/>
</dbReference>
<dbReference type="Gene3D" id="3.40.50.450">
    <property type="match status" value="1"/>
</dbReference>
<keyword evidence="7" id="KW-0460">Magnesium</keyword>
<dbReference type="Gene3D" id="3.40.50.460">
    <property type="entry name" value="Phosphofructokinase domain"/>
    <property type="match status" value="1"/>
</dbReference>